<evidence type="ECO:0000313" key="2">
    <source>
        <dbReference type="EMBL" id="MRW97564.1"/>
    </source>
</evidence>
<dbReference type="OrthoDB" id="339605at2157"/>
<feature type="transmembrane region" description="Helical" evidence="1">
    <location>
        <begin position="34"/>
        <end position="54"/>
    </location>
</feature>
<dbReference type="InterPro" id="IPR058491">
    <property type="entry name" value="DUF8178"/>
</dbReference>
<dbReference type="Proteomes" id="UP000443423">
    <property type="component" value="Unassembled WGS sequence"/>
</dbReference>
<keyword evidence="3" id="KW-1185">Reference proteome</keyword>
<sequence>MGLLSSRNAVIGIVLMVVGTLAMLPATLPNADQFMSYVLVVGAAAVVVGTWLVGTSESGRPV</sequence>
<accession>A0A6A8G913</accession>
<evidence type="ECO:0000313" key="3">
    <source>
        <dbReference type="Proteomes" id="UP000443423"/>
    </source>
</evidence>
<organism evidence="2 3">
    <name type="scientific">Haloferax marinum</name>
    <dbReference type="NCBI Taxonomy" id="2666143"/>
    <lineage>
        <taxon>Archaea</taxon>
        <taxon>Methanobacteriati</taxon>
        <taxon>Methanobacteriota</taxon>
        <taxon>Stenosarchaea group</taxon>
        <taxon>Halobacteria</taxon>
        <taxon>Halobacteriales</taxon>
        <taxon>Haloferacaceae</taxon>
        <taxon>Haloferax</taxon>
    </lineage>
</organism>
<reference evidence="2 3" key="1">
    <citation type="submission" date="2019-11" db="EMBL/GenBank/DDBJ databases">
        <title>Whole genome sequence of Haloferax sp. MBLA0078.</title>
        <authorList>
            <person name="Seo M.-J."/>
            <person name="Cho E.-S."/>
        </authorList>
    </citation>
    <scope>NUCLEOTIDE SEQUENCE [LARGE SCALE GENOMIC DNA]</scope>
    <source>
        <strain evidence="2 3">MBLA0078</strain>
    </source>
</reference>
<evidence type="ECO:0000256" key="1">
    <source>
        <dbReference type="SAM" id="Phobius"/>
    </source>
</evidence>
<protein>
    <submittedName>
        <fullName evidence="2">Uncharacterized protein</fullName>
    </submittedName>
</protein>
<gene>
    <name evidence="2" type="ORF">GJR99_13400</name>
</gene>
<dbReference type="RefSeq" id="WP_151112978.1">
    <property type="nucleotide sequence ID" value="NZ_WKJQ01000001.1"/>
</dbReference>
<dbReference type="AlphaFoldDB" id="A0A6A8G913"/>
<keyword evidence="1" id="KW-1133">Transmembrane helix</keyword>
<name>A0A6A8G913_9EURY</name>
<keyword evidence="1" id="KW-0472">Membrane</keyword>
<comment type="caution">
    <text evidence="2">The sequence shown here is derived from an EMBL/GenBank/DDBJ whole genome shotgun (WGS) entry which is preliminary data.</text>
</comment>
<keyword evidence="1" id="KW-0812">Transmembrane</keyword>
<dbReference type="EMBL" id="WKJQ01000001">
    <property type="protein sequence ID" value="MRW97564.1"/>
    <property type="molecule type" value="Genomic_DNA"/>
</dbReference>
<proteinExistence type="predicted"/>
<dbReference type="Pfam" id="PF26546">
    <property type="entry name" value="DUF8178"/>
    <property type="match status" value="1"/>
</dbReference>
<feature type="transmembrane region" description="Helical" evidence="1">
    <location>
        <begin position="9"/>
        <end position="28"/>
    </location>
</feature>